<evidence type="ECO:0000256" key="3">
    <source>
        <dbReference type="ARBA" id="ARBA00022679"/>
    </source>
</evidence>
<dbReference type="Pfam" id="PF00145">
    <property type="entry name" value="DNA_methylase"/>
    <property type="match status" value="1"/>
</dbReference>
<keyword evidence="9" id="KW-1185">Reference proteome</keyword>
<dbReference type="InterPro" id="IPR050390">
    <property type="entry name" value="C5-Methyltransferase"/>
</dbReference>
<name>A0ABW3I3C8_9FLAO</name>
<evidence type="ECO:0000256" key="1">
    <source>
        <dbReference type="ARBA" id="ARBA00011975"/>
    </source>
</evidence>
<keyword evidence="5" id="KW-0680">Restriction system</keyword>
<organism evidence="8 9">
    <name type="scientific">Pseudofulvibacter geojedonensis</name>
    <dbReference type="NCBI Taxonomy" id="1123758"/>
    <lineage>
        <taxon>Bacteria</taxon>
        <taxon>Pseudomonadati</taxon>
        <taxon>Bacteroidota</taxon>
        <taxon>Flavobacteriia</taxon>
        <taxon>Flavobacteriales</taxon>
        <taxon>Flavobacteriaceae</taxon>
        <taxon>Pseudofulvibacter</taxon>
    </lineage>
</organism>
<dbReference type="EMBL" id="JBHTJM010000009">
    <property type="protein sequence ID" value="MFD0964271.1"/>
    <property type="molecule type" value="Genomic_DNA"/>
</dbReference>
<comment type="similarity">
    <text evidence="7">Belongs to the class I-like SAM-binding methyltransferase superfamily. C5-methyltransferase family.</text>
</comment>
<dbReference type="PROSITE" id="PS51679">
    <property type="entry name" value="SAM_MT_C5"/>
    <property type="match status" value="1"/>
</dbReference>
<evidence type="ECO:0000256" key="6">
    <source>
        <dbReference type="ARBA" id="ARBA00047422"/>
    </source>
</evidence>
<evidence type="ECO:0000256" key="2">
    <source>
        <dbReference type="ARBA" id="ARBA00022603"/>
    </source>
</evidence>
<dbReference type="GO" id="GO:0032259">
    <property type="term" value="P:methylation"/>
    <property type="evidence" value="ECO:0007669"/>
    <property type="project" value="UniProtKB-KW"/>
</dbReference>
<dbReference type="InterPro" id="IPR029063">
    <property type="entry name" value="SAM-dependent_MTases_sf"/>
</dbReference>
<dbReference type="GO" id="GO:0008168">
    <property type="term" value="F:methyltransferase activity"/>
    <property type="evidence" value="ECO:0007669"/>
    <property type="project" value="UniProtKB-KW"/>
</dbReference>
<protein>
    <recommendedName>
        <fullName evidence="1">DNA (cytosine-5-)-methyltransferase</fullName>
        <ecNumber evidence="1">2.1.1.37</ecNumber>
    </recommendedName>
</protein>
<keyword evidence="2 7" id="KW-0489">Methyltransferase</keyword>
<dbReference type="EC" id="2.1.1.37" evidence="1"/>
<sequence length="294" mass="33214">MNINNGINVLSLFDGISVAQLAFTQLEIKINNYFASEIDNNPIKVTQHHFPGTIQLGDVCEVDGTKLPEIDLLIFGSPCQDLSSMKKDRTGLTGEKSGLFFEALRILKEVNPKYFLMENVGSMSKYDRKVISDLLGVKPIHINSNLLTGQNRNRIYWTNIPNLTKPNDSKIQLKNIIEDGYVDRKKSNAILTKNVPYTKNGLIRYLKKSLGGVVFTDSEFATLTKKQKLAYIEPLNDEQVRKLYRPFTSVELERLQSLPDGYVSEVLKKTPTHHAIGNSFTTNVIQHILSHAEF</sequence>
<dbReference type="PANTHER" id="PTHR23068">
    <property type="entry name" value="DNA CYTOSINE-5- -METHYLTRANSFERASE 3-RELATED"/>
    <property type="match status" value="1"/>
</dbReference>
<dbReference type="Gene3D" id="3.40.50.150">
    <property type="entry name" value="Vaccinia Virus protein VP39"/>
    <property type="match status" value="1"/>
</dbReference>
<feature type="active site" evidence="7">
    <location>
        <position position="79"/>
    </location>
</feature>
<keyword evidence="4 7" id="KW-0949">S-adenosyl-L-methionine</keyword>
<dbReference type="PANTHER" id="PTHR23068:SF25">
    <property type="entry name" value="DNA (CYTOSINE-5)-METHYLTRANSFERASE DRM2"/>
    <property type="match status" value="1"/>
</dbReference>
<dbReference type="InterPro" id="IPR001525">
    <property type="entry name" value="C5_MeTfrase"/>
</dbReference>
<dbReference type="PROSITE" id="PS00094">
    <property type="entry name" value="C5_MTASE_1"/>
    <property type="match status" value="1"/>
</dbReference>
<evidence type="ECO:0000313" key="8">
    <source>
        <dbReference type="EMBL" id="MFD0964271.1"/>
    </source>
</evidence>
<dbReference type="Proteomes" id="UP001596997">
    <property type="component" value="Unassembled WGS sequence"/>
</dbReference>
<evidence type="ECO:0000256" key="4">
    <source>
        <dbReference type="ARBA" id="ARBA00022691"/>
    </source>
</evidence>
<gene>
    <name evidence="8" type="ORF">ACFQ1O_09660</name>
</gene>
<dbReference type="InterPro" id="IPR018117">
    <property type="entry name" value="C5_DNA_meth_AS"/>
</dbReference>
<proteinExistence type="inferred from homology"/>
<dbReference type="RefSeq" id="WP_377715820.1">
    <property type="nucleotide sequence ID" value="NZ_JBHTJM010000009.1"/>
</dbReference>
<reference evidence="9" key="1">
    <citation type="journal article" date="2019" name="Int. J. Syst. Evol. Microbiol.">
        <title>The Global Catalogue of Microorganisms (GCM) 10K type strain sequencing project: providing services to taxonomists for standard genome sequencing and annotation.</title>
        <authorList>
            <consortium name="The Broad Institute Genomics Platform"/>
            <consortium name="The Broad Institute Genome Sequencing Center for Infectious Disease"/>
            <person name="Wu L."/>
            <person name="Ma J."/>
        </authorList>
    </citation>
    <scope>NUCLEOTIDE SEQUENCE [LARGE SCALE GENOMIC DNA]</scope>
    <source>
        <strain evidence="9">CCUG 62114</strain>
    </source>
</reference>
<accession>A0ABW3I3C8</accession>
<evidence type="ECO:0000256" key="5">
    <source>
        <dbReference type="ARBA" id="ARBA00022747"/>
    </source>
</evidence>
<comment type="caution">
    <text evidence="8">The sequence shown here is derived from an EMBL/GenBank/DDBJ whole genome shotgun (WGS) entry which is preliminary data.</text>
</comment>
<evidence type="ECO:0000256" key="7">
    <source>
        <dbReference type="PROSITE-ProRule" id="PRU01016"/>
    </source>
</evidence>
<evidence type="ECO:0000313" key="9">
    <source>
        <dbReference type="Proteomes" id="UP001596997"/>
    </source>
</evidence>
<dbReference type="SUPFAM" id="SSF53335">
    <property type="entry name" value="S-adenosyl-L-methionine-dependent methyltransferases"/>
    <property type="match status" value="1"/>
</dbReference>
<comment type="catalytic activity">
    <reaction evidence="6">
        <text>a 2'-deoxycytidine in DNA + S-adenosyl-L-methionine = a 5-methyl-2'-deoxycytidine in DNA + S-adenosyl-L-homocysteine + H(+)</text>
        <dbReference type="Rhea" id="RHEA:13681"/>
        <dbReference type="Rhea" id="RHEA-COMP:11369"/>
        <dbReference type="Rhea" id="RHEA-COMP:11370"/>
        <dbReference type="ChEBI" id="CHEBI:15378"/>
        <dbReference type="ChEBI" id="CHEBI:57856"/>
        <dbReference type="ChEBI" id="CHEBI:59789"/>
        <dbReference type="ChEBI" id="CHEBI:85452"/>
        <dbReference type="ChEBI" id="CHEBI:85454"/>
        <dbReference type="EC" id="2.1.1.37"/>
    </reaction>
</comment>
<keyword evidence="3 7" id="KW-0808">Transferase</keyword>